<feature type="region of interest" description="Disordered" evidence="1">
    <location>
        <begin position="137"/>
        <end position="197"/>
    </location>
</feature>
<keyword evidence="3" id="KW-1185">Reference proteome</keyword>
<dbReference type="AlphaFoldDB" id="A0A8S3ZWA6"/>
<evidence type="ECO:0000256" key="1">
    <source>
        <dbReference type="SAM" id="MobiDB-lite"/>
    </source>
</evidence>
<reference evidence="2" key="1">
    <citation type="submission" date="2021-04" db="EMBL/GenBank/DDBJ databases">
        <authorList>
            <consortium name="Molecular Ecology Group"/>
        </authorList>
    </citation>
    <scope>NUCLEOTIDE SEQUENCE</scope>
</reference>
<dbReference type="OrthoDB" id="6153087at2759"/>
<dbReference type="EMBL" id="CAJHNH020004179">
    <property type="protein sequence ID" value="CAG5130661.1"/>
    <property type="molecule type" value="Genomic_DNA"/>
</dbReference>
<feature type="non-terminal residue" evidence="2">
    <location>
        <position position="303"/>
    </location>
</feature>
<sequence>PGRGKGPPASAYPVMLHQSPSNYAAAAGSTAPPPDLYAGNLDGVGDPSTLTRAQQEELEMYYRKGTDQHLTFLRNMREAHAMYPFTGKRDKELFDKALAELFLRMPVLTYHPKRALETFYVNATRKMQKRRLRANVKGQFKSPARGGRGHQFGRQAFHGGQQGFPYTPGGYPGHPGLQGMERRASSAGSEGESFLQAPGDETYDYQQLASDDSHDTQQSMGDFSQSQAGFHGAFGNGSSQQGGEARLDQQAGDGGGGGHNSEGGGSGLPHSPPDIKYEVTPMPFMKTNDFELIEIDPDDEDDI</sequence>
<evidence type="ECO:0000313" key="2">
    <source>
        <dbReference type="EMBL" id="CAG5130661.1"/>
    </source>
</evidence>
<comment type="caution">
    <text evidence="2">The sequence shown here is derived from an EMBL/GenBank/DDBJ whole genome shotgun (WGS) entry which is preliminary data.</text>
</comment>
<dbReference type="Proteomes" id="UP000678393">
    <property type="component" value="Unassembled WGS sequence"/>
</dbReference>
<gene>
    <name evidence="2" type="ORF">CUNI_LOCUS16219</name>
</gene>
<protein>
    <submittedName>
        <fullName evidence="2">Uncharacterized protein</fullName>
    </submittedName>
</protein>
<accession>A0A8S3ZWA6</accession>
<feature type="region of interest" description="Disordered" evidence="1">
    <location>
        <begin position="210"/>
        <end position="282"/>
    </location>
</feature>
<feature type="compositionally biased region" description="Gly residues" evidence="1">
    <location>
        <begin position="252"/>
        <end position="267"/>
    </location>
</feature>
<evidence type="ECO:0000313" key="3">
    <source>
        <dbReference type="Proteomes" id="UP000678393"/>
    </source>
</evidence>
<feature type="compositionally biased region" description="Polar residues" evidence="1">
    <location>
        <begin position="210"/>
        <end position="228"/>
    </location>
</feature>
<organism evidence="2 3">
    <name type="scientific">Candidula unifasciata</name>
    <dbReference type="NCBI Taxonomy" id="100452"/>
    <lineage>
        <taxon>Eukaryota</taxon>
        <taxon>Metazoa</taxon>
        <taxon>Spiralia</taxon>
        <taxon>Lophotrochozoa</taxon>
        <taxon>Mollusca</taxon>
        <taxon>Gastropoda</taxon>
        <taxon>Heterobranchia</taxon>
        <taxon>Euthyneura</taxon>
        <taxon>Panpulmonata</taxon>
        <taxon>Eupulmonata</taxon>
        <taxon>Stylommatophora</taxon>
        <taxon>Helicina</taxon>
        <taxon>Helicoidea</taxon>
        <taxon>Geomitridae</taxon>
        <taxon>Candidula</taxon>
    </lineage>
</organism>
<name>A0A8S3ZWA6_9EUPU</name>
<proteinExistence type="predicted"/>